<dbReference type="SUPFAM" id="SSF56176">
    <property type="entry name" value="FAD-binding/transporter-associated domain-like"/>
    <property type="match status" value="1"/>
</dbReference>
<feature type="active site" description="Proton donor" evidence="19">
    <location>
        <position position="243"/>
    </location>
</feature>
<dbReference type="GO" id="GO:0071555">
    <property type="term" value="P:cell wall organization"/>
    <property type="evidence" value="ECO:0007669"/>
    <property type="project" value="UniProtKB-KW"/>
</dbReference>
<evidence type="ECO:0000256" key="19">
    <source>
        <dbReference type="HAMAP-Rule" id="MF_00037"/>
    </source>
</evidence>
<evidence type="ECO:0000256" key="1">
    <source>
        <dbReference type="ARBA" id="ARBA00001974"/>
    </source>
</evidence>
<comment type="subcellular location">
    <subcellularLocation>
        <location evidence="3 19">Cytoplasm</location>
    </subcellularLocation>
</comment>
<proteinExistence type="inferred from homology"/>
<keyword evidence="10 19" id="KW-0274">FAD</keyword>
<dbReference type="PANTHER" id="PTHR21071">
    <property type="entry name" value="UDP-N-ACETYLENOLPYRUVOYLGLUCOSAMINE REDUCTASE"/>
    <property type="match status" value="1"/>
</dbReference>
<dbReference type="NCBIfam" id="NF010478">
    <property type="entry name" value="PRK13903.1"/>
    <property type="match status" value="1"/>
</dbReference>
<comment type="function">
    <text evidence="2 19">Cell wall formation.</text>
</comment>
<evidence type="ECO:0000256" key="17">
    <source>
        <dbReference type="ARBA" id="ARBA00031026"/>
    </source>
</evidence>
<evidence type="ECO:0000256" key="12">
    <source>
        <dbReference type="ARBA" id="ARBA00022960"/>
    </source>
</evidence>
<keyword evidence="14 19" id="KW-0560">Oxidoreductase</keyword>
<reference evidence="21 22" key="1">
    <citation type="submission" date="2018-10" db="EMBL/GenBank/DDBJ databases">
        <title>Robbsia sp. DHC34, isolated from soil.</title>
        <authorList>
            <person name="Gao Z.-H."/>
            <person name="Qiu L.-H."/>
        </authorList>
    </citation>
    <scope>NUCLEOTIDE SEQUENCE [LARGE SCALE GENOMIC DNA]</scope>
    <source>
        <strain evidence="21 22">DHC34</strain>
    </source>
</reference>
<evidence type="ECO:0000256" key="15">
    <source>
        <dbReference type="ARBA" id="ARBA00023306"/>
    </source>
</evidence>
<dbReference type="EC" id="1.3.1.98" evidence="5 19"/>
<dbReference type="UniPathway" id="UPA00219"/>
<keyword evidence="22" id="KW-1185">Reference proteome</keyword>
<keyword evidence="15 19" id="KW-0131">Cell cycle</keyword>
<dbReference type="GO" id="GO:0071949">
    <property type="term" value="F:FAD binding"/>
    <property type="evidence" value="ECO:0007669"/>
    <property type="project" value="InterPro"/>
</dbReference>
<organism evidence="21 22">
    <name type="scientific">Pararobbsia silviterrae</name>
    <dbReference type="NCBI Taxonomy" id="1792498"/>
    <lineage>
        <taxon>Bacteria</taxon>
        <taxon>Pseudomonadati</taxon>
        <taxon>Pseudomonadota</taxon>
        <taxon>Betaproteobacteria</taxon>
        <taxon>Burkholderiales</taxon>
        <taxon>Burkholderiaceae</taxon>
        <taxon>Pararobbsia</taxon>
    </lineage>
</organism>
<evidence type="ECO:0000256" key="16">
    <source>
        <dbReference type="ARBA" id="ARBA00023316"/>
    </source>
</evidence>
<comment type="catalytic activity">
    <reaction evidence="18 19">
        <text>UDP-N-acetyl-alpha-D-muramate + NADP(+) = UDP-N-acetyl-3-O-(1-carboxyvinyl)-alpha-D-glucosamine + NADPH + H(+)</text>
        <dbReference type="Rhea" id="RHEA:12248"/>
        <dbReference type="ChEBI" id="CHEBI:15378"/>
        <dbReference type="ChEBI" id="CHEBI:57783"/>
        <dbReference type="ChEBI" id="CHEBI:58349"/>
        <dbReference type="ChEBI" id="CHEBI:68483"/>
        <dbReference type="ChEBI" id="CHEBI:70757"/>
        <dbReference type="EC" id="1.3.1.98"/>
    </reaction>
</comment>
<dbReference type="InterPro" id="IPR011601">
    <property type="entry name" value="MurB_C"/>
</dbReference>
<evidence type="ECO:0000256" key="5">
    <source>
        <dbReference type="ARBA" id="ARBA00012518"/>
    </source>
</evidence>
<dbReference type="Pfam" id="PF01565">
    <property type="entry name" value="FAD_binding_4"/>
    <property type="match status" value="1"/>
</dbReference>
<dbReference type="SUPFAM" id="SSF56194">
    <property type="entry name" value="Uridine diphospho-N-Acetylenolpyruvylglucosamine reductase, MurB, C-terminal domain"/>
    <property type="match status" value="1"/>
</dbReference>
<keyword evidence="11 19" id="KW-0521">NADP</keyword>
<dbReference type="GO" id="GO:0008762">
    <property type="term" value="F:UDP-N-acetylmuramate dehydrogenase activity"/>
    <property type="evidence" value="ECO:0007669"/>
    <property type="project" value="UniProtKB-UniRule"/>
</dbReference>
<evidence type="ECO:0000259" key="20">
    <source>
        <dbReference type="PROSITE" id="PS51387"/>
    </source>
</evidence>
<dbReference type="Gene3D" id="3.30.43.10">
    <property type="entry name" value="Uridine Diphospho-n-acetylenolpyruvylglucosamine Reductase, domain 2"/>
    <property type="match status" value="1"/>
</dbReference>
<dbReference type="InterPro" id="IPR016167">
    <property type="entry name" value="FAD-bd_PCMH_sub1"/>
</dbReference>
<sequence>MPSFFSDYALREHNTFGFDVRARQACRIEHESDIDEARAFAARDPALAAAPRLVLGGGSNVVLTRDFPGSVWLVALEGRRIVDEDDDAWIVEAAAGENWHAFVAWCLGQGCNGLENLALIPGTVGAAPIQNIGAYGLEMAEYFDSLRAYDFETGQIVEFDDARCAFGYRDSVFKHVARERFLIVSVRFRFPKTWRARAAYADIARALAEAGVTDPSPRDIFDAVVRVRRAKLPDPATLGNAGSFFKNPVIDARQFAELAAAVPDVVSYAQPDGSRKLAAAWLIDRCGWKGRAIADAAVHDRQALVLVNRGRATGADVLALSDAIRDDVFKRFGVMLEAEPVVV</sequence>
<dbReference type="InterPro" id="IPR036318">
    <property type="entry name" value="FAD-bd_PCMH-like_sf"/>
</dbReference>
<evidence type="ECO:0000256" key="6">
    <source>
        <dbReference type="ARBA" id="ARBA00015188"/>
    </source>
</evidence>
<evidence type="ECO:0000256" key="14">
    <source>
        <dbReference type="ARBA" id="ARBA00023002"/>
    </source>
</evidence>
<evidence type="ECO:0000256" key="10">
    <source>
        <dbReference type="ARBA" id="ARBA00022827"/>
    </source>
</evidence>
<evidence type="ECO:0000256" key="9">
    <source>
        <dbReference type="ARBA" id="ARBA00022630"/>
    </source>
</evidence>
<dbReference type="AlphaFoldDB" id="A0A494XCX2"/>
<evidence type="ECO:0000256" key="11">
    <source>
        <dbReference type="ARBA" id="ARBA00022857"/>
    </source>
</evidence>
<dbReference type="InterPro" id="IPR016169">
    <property type="entry name" value="FAD-bd_PCMH_sub2"/>
</dbReference>
<dbReference type="PANTHER" id="PTHR21071:SF4">
    <property type="entry name" value="UDP-N-ACETYLENOLPYRUVOYLGLUCOSAMINE REDUCTASE"/>
    <property type="match status" value="1"/>
</dbReference>
<name>A0A494XCX2_9BURK</name>
<keyword evidence="16 19" id="KW-0961">Cell wall biogenesis/degradation</keyword>
<dbReference type="InterPro" id="IPR006094">
    <property type="entry name" value="Oxid_FAD_bind_N"/>
</dbReference>
<protein>
    <recommendedName>
        <fullName evidence="6 19">UDP-N-acetylenolpyruvoylglucosamine reductase</fullName>
        <ecNumber evidence="5 19">1.3.1.98</ecNumber>
    </recommendedName>
    <alternativeName>
        <fullName evidence="17 19">UDP-N-acetylmuramate dehydrogenase</fullName>
    </alternativeName>
</protein>
<accession>A0A494XCX2</accession>
<dbReference type="NCBIfam" id="NF000755">
    <property type="entry name" value="PRK00046.1"/>
    <property type="match status" value="1"/>
</dbReference>
<comment type="caution">
    <text evidence="21">The sequence shown here is derived from an EMBL/GenBank/DDBJ whole genome shotgun (WGS) entry which is preliminary data.</text>
</comment>
<dbReference type="InterPro" id="IPR003170">
    <property type="entry name" value="MurB"/>
</dbReference>
<dbReference type="NCBIfam" id="TIGR00179">
    <property type="entry name" value="murB"/>
    <property type="match status" value="1"/>
</dbReference>
<dbReference type="EMBL" id="RBZU01000011">
    <property type="protein sequence ID" value="RKP48647.1"/>
    <property type="molecule type" value="Genomic_DNA"/>
</dbReference>
<feature type="domain" description="FAD-binding PCMH-type" evidence="20">
    <location>
        <begin position="18"/>
        <end position="193"/>
    </location>
</feature>
<keyword evidence="13 19" id="KW-0573">Peptidoglycan synthesis</keyword>
<keyword evidence="9 19" id="KW-0285">Flavoprotein</keyword>
<dbReference type="OrthoDB" id="9804753at2"/>
<evidence type="ECO:0000256" key="7">
    <source>
        <dbReference type="ARBA" id="ARBA00022490"/>
    </source>
</evidence>
<keyword evidence="7 19" id="KW-0963">Cytoplasm</keyword>
<evidence type="ECO:0000313" key="22">
    <source>
        <dbReference type="Proteomes" id="UP000270342"/>
    </source>
</evidence>
<evidence type="ECO:0000313" key="21">
    <source>
        <dbReference type="EMBL" id="RKP48647.1"/>
    </source>
</evidence>
<evidence type="ECO:0000256" key="18">
    <source>
        <dbReference type="ARBA" id="ARBA00048914"/>
    </source>
</evidence>
<evidence type="ECO:0000256" key="4">
    <source>
        <dbReference type="ARBA" id="ARBA00004752"/>
    </source>
</evidence>
<dbReference type="GO" id="GO:0005829">
    <property type="term" value="C:cytosol"/>
    <property type="evidence" value="ECO:0007669"/>
    <property type="project" value="TreeGrafter"/>
</dbReference>
<dbReference type="InterPro" id="IPR016166">
    <property type="entry name" value="FAD-bd_PCMH"/>
</dbReference>
<dbReference type="GO" id="GO:0009252">
    <property type="term" value="P:peptidoglycan biosynthetic process"/>
    <property type="evidence" value="ECO:0007669"/>
    <property type="project" value="UniProtKB-UniRule"/>
</dbReference>
<dbReference type="RefSeq" id="WP_121089275.1">
    <property type="nucleotide sequence ID" value="NZ_RBZU01000011.1"/>
</dbReference>
<feature type="active site" evidence="19">
    <location>
        <position position="169"/>
    </location>
</feature>
<evidence type="ECO:0000256" key="2">
    <source>
        <dbReference type="ARBA" id="ARBA00003921"/>
    </source>
</evidence>
<dbReference type="Gene3D" id="3.90.78.10">
    <property type="entry name" value="UDP-N-acetylenolpyruvoylglucosamine reductase, C-terminal domain"/>
    <property type="match status" value="1"/>
</dbReference>
<dbReference type="Pfam" id="PF02873">
    <property type="entry name" value="MurB_C"/>
    <property type="match status" value="1"/>
</dbReference>
<feature type="active site" evidence="19">
    <location>
        <position position="339"/>
    </location>
</feature>
<dbReference type="GO" id="GO:0008360">
    <property type="term" value="P:regulation of cell shape"/>
    <property type="evidence" value="ECO:0007669"/>
    <property type="project" value="UniProtKB-KW"/>
</dbReference>
<keyword evidence="8 19" id="KW-0132">Cell division</keyword>
<comment type="cofactor">
    <cofactor evidence="1 19">
        <name>FAD</name>
        <dbReference type="ChEBI" id="CHEBI:57692"/>
    </cofactor>
</comment>
<evidence type="ECO:0000256" key="3">
    <source>
        <dbReference type="ARBA" id="ARBA00004496"/>
    </source>
</evidence>
<keyword evidence="12 19" id="KW-0133">Cell shape</keyword>
<evidence type="ECO:0000256" key="8">
    <source>
        <dbReference type="ARBA" id="ARBA00022618"/>
    </source>
</evidence>
<dbReference type="GO" id="GO:0051301">
    <property type="term" value="P:cell division"/>
    <property type="evidence" value="ECO:0007669"/>
    <property type="project" value="UniProtKB-KW"/>
</dbReference>
<comment type="similarity">
    <text evidence="19">Belongs to the MurB family.</text>
</comment>
<dbReference type="Proteomes" id="UP000270342">
    <property type="component" value="Unassembled WGS sequence"/>
</dbReference>
<evidence type="ECO:0000256" key="13">
    <source>
        <dbReference type="ARBA" id="ARBA00022984"/>
    </source>
</evidence>
<gene>
    <name evidence="19" type="primary">murB</name>
    <name evidence="21" type="ORF">D7S86_21855</name>
</gene>
<dbReference type="InterPro" id="IPR036635">
    <property type="entry name" value="MurB_C_sf"/>
</dbReference>
<dbReference type="Gene3D" id="3.30.465.10">
    <property type="match status" value="1"/>
</dbReference>
<comment type="pathway">
    <text evidence="4 19">Cell wall biogenesis; peptidoglycan biosynthesis.</text>
</comment>
<dbReference type="PROSITE" id="PS51387">
    <property type="entry name" value="FAD_PCMH"/>
    <property type="match status" value="1"/>
</dbReference>
<dbReference type="HAMAP" id="MF_00037">
    <property type="entry name" value="MurB"/>
    <property type="match status" value="1"/>
</dbReference>